<evidence type="ECO:0000313" key="1">
    <source>
        <dbReference type="Proteomes" id="UP000887540"/>
    </source>
</evidence>
<organism evidence="1 2">
    <name type="scientific">Acrobeloides nanus</name>
    <dbReference type="NCBI Taxonomy" id="290746"/>
    <lineage>
        <taxon>Eukaryota</taxon>
        <taxon>Metazoa</taxon>
        <taxon>Ecdysozoa</taxon>
        <taxon>Nematoda</taxon>
        <taxon>Chromadorea</taxon>
        <taxon>Rhabditida</taxon>
        <taxon>Tylenchina</taxon>
        <taxon>Cephalobomorpha</taxon>
        <taxon>Cephaloboidea</taxon>
        <taxon>Cephalobidae</taxon>
        <taxon>Acrobeloides</taxon>
    </lineage>
</organism>
<reference evidence="2" key="1">
    <citation type="submission" date="2022-11" db="UniProtKB">
        <authorList>
            <consortium name="WormBaseParasite"/>
        </authorList>
    </citation>
    <scope>IDENTIFICATION</scope>
</reference>
<keyword evidence="1" id="KW-1185">Reference proteome</keyword>
<sequence length="175" mass="20507">MLLLLYFLVGNYAESMNETTPVRFCYIPTPFSLKNYDHFSCYEWLYGNVNGSTVTNGFTVNDQLYRDIENTDKIEDLWHDYTKQEFDEFINRLFEYRNNSDPNVKILISIGGPTSNDEIRNRMSLQDHEKYECYTDATFSYTDATFGHIDATFIYIDATFGYTKRCIDILKVASV</sequence>
<proteinExistence type="predicted"/>
<accession>A0A914CG93</accession>
<name>A0A914CG93_9BILA</name>
<dbReference type="AlphaFoldDB" id="A0A914CG93"/>
<protein>
    <submittedName>
        <fullName evidence="2">Uncharacterized protein</fullName>
    </submittedName>
</protein>
<dbReference type="WBParaSite" id="ACRNAN_scaffold10107.g13269.t1">
    <property type="protein sequence ID" value="ACRNAN_scaffold10107.g13269.t1"/>
    <property type="gene ID" value="ACRNAN_scaffold10107.g13269"/>
</dbReference>
<evidence type="ECO:0000313" key="2">
    <source>
        <dbReference type="WBParaSite" id="ACRNAN_scaffold10107.g13269.t1"/>
    </source>
</evidence>
<dbReference type="Proteomes" id="UP000887540">
    <property type="component" value="Unplaced"/>
</dbReference>